<evidence type="ECO:0000256" key="17">
    <source>
        <dbReference type="PIRSR" id="PIRSR600823-3"/>
    </source>
</evidence>
<keyword evidence="24" id="KW-1185">Reference proteome</keyword>
<feature type="disulfide bond" evidence="19">
    <location>
        <begin position="230"/>
        <end position="262"/>
    </location>
</feature>
<keyword evidence="21" id="KW-0812">Transmembrane</keyword>
<dbReference type="PRINTS" id="PR00461">
    <property type="entry name" value="PLPEROXIDASE"/>
</dbReference>
<dbReference type="InterPro" id="IPR019794">
    <property type="entry name" value="Peroxidases_AS"/>
</dbReference>
<dbReference type="InterPro" id="IPR019793">
    <property type="entry name" value="Peroxidases_heam-ligand_BS"/>
</dbReference>
<organism evidence="23 24">
    <name type="scientific">Camellia sinensis</name>
    <name type="common">Tea plant</name>
    <name type="synonym">Thea sinensis</name>
    <dbReference type="NCBI Taxonomy" id="4442"/>
    <lineage>
        <taxon>Eukaryota</taxon>
        <taxon>Viridiplantae</taxon>
        <taxon>Streptophyta</taxon>
        <taxon>Embryophyta</taxon>
        <taxon>Tracheophyta</taxon>
        <taxon>Spermatophyta</taxon>
        <taxon>Magnoliopsida</taxon>
        <taxon>eudicotyledons</taxon>
        <taxon>Gunneridae</taxon>
        <taxon>Pentapetalae</taxon>
        <taxon>asterids</taxon>
        <taxon>Ericales</taxon>
        <taxon>Theaceae</taxon>
        <taxon>Camellia</taxon>
    </lineage>
</organism>
<feature type="binding site" evidence="17">
    <location>
        <position position="224"/>
    </location>
    <ligand>
        <name>Ca(2+)</name>
        <dbReference type="ChEBI" id="CHEBI:29108"/>
        <label>2</label>
    </ligand>
</feature>
<dbReference type="AlphaFoldDB" id="A0A7J7I5F8"/>
<evidence type="ECO:0000256" key="11">
    <source>
        <dbReference type="ARBA" id="ARBA00023004"/>
    </source>
</evidence>
<evidence type="ECO:0000256" key="1">
    <source>
        <dbReference type="ARBA" id="ARBA00000189"/>
    </source>
</evidence>
<dbReference type="GO" id="GO:0006979">
    <property type="term" value="P:response to oxidative stress"/>
    <property type="evidence" value="ECO:0007669"/>
    <property type="project" value="UniProtKB-UniRule"/>
</dbReference>
<dbReference type="Gene3D" id="1.10.420.10">
    <property type="entry name" value="Peroxidase, domain 2"/>
    <property type="match status" value="1"/>
</dbReference>
<feature type="active site" description="Proton acceptor" evidence="15">
    <location>
        <position position="97"/>
    </location>
</feature>
<evidence type="ECO:0000256" key="8">
    <source>
        <dbReference type="ARBA" id="ARBA00022723"/>
    </source>
</evidence>
<dbReference type="PROSITE" id="PS50873">
    <property type="entry name" value="PEROXIDASE_4"/>
    <property type="match status" value="1"/>
</dbReference>
<evidence type="ECO:0000256" key="16">
    <source>
        <dbReference type="PIRSR" id="PIRSR600823-2"/>
    </source>
</evidence>
<comment type="function">
    <text evidence="2">Removal of H(2)O(2), oxidation of toxic reductants, biosynthesis and degradation of lignin, suberization, auxin catabolism, response to environmental stresses such as wounding, pathogen attack and oxidative stress. These functions might be dependent on each isozyme/isoform in each plant tissue.</text>
</comment>
<dbReference type="EMBL" id="JACBKZ010000001">
    <property type="protein sequence ID" value="KAF5960252.1"/>
    <property type="molecule type" value="Genomic_DNA"/>
</dbReference>
<reference evidence="23 24" key="2">
    <citation type="submission" date="2020-07" db="EMBL/GenBank/DDBJ databases">
        <title>Genome assembly of wild tea tree DASZ reveals pedigree and selection history of tea varieties.</title>
        <authorList>
            <person name="Zhang W."/>
        </authorList>
    </citation>
    <scope>NUCLEOTIDE SEQUENCE [LARGE SCALE GENOMIC DNA]</scope>
    <source>
        <strain evidence="24">cv. G240</strain>
        <tissue evidence="23">Leaf</tissue>
    </source>
</reference>
<evidence type="ECO:0000256" key="3">
    <source>
        <dbReference type="ARBA" id="ARBA00006873"/>
    </source>
</evidence>
<evidence type="ECO:0000256" key="5">
    <source>
        <dbReference type="ARBA" id="ARBA00022525"/>
    </source>
</evidence>
<evidence type="ECO:0000313" key="23">
    <source>
        <dbReference type="EMBL" id="KAF5960252.1"/>
    </source>
</evidence>
<dbReference type="PROSITE" id="PS00436">
    <property type="entry name" value="PEROXIDASE_2"/>
    <property type="match status" value="1"/>
</dbReference>
<dbReference type="InterPro" id="IPR010255">
    <property type="entry name" value="Haem_peroxidase_sf"/>
</dbReference>
<feature type="binding site" evidence="17">
    <location>
        <position position="119"/>
    </location>
    <ligand>
        <name>Ca(2+)</name>
        <dbReference type="ChEBI" id="CHEBI:29108"/>
        <label>1</label>
    </ligand>
</feature>
<keyword evidence="7 20" id="KW-0349">Heme</keyword>
<dbReference type="InterPro" id="IPR000823">
    <property type="entry name" value="Peroxidase_pln"/>
</dbReference>
<dbReference type="GO" id="GO:0020037">
    <property type="term" value="F:heme binding"/>
    <property type="evidence" value="ECO:0007669"/>
    <property type="project" value="UniProtKB-UniRule"/>
</dbReference>
<feature type="site" description="Transition state stabilizer" evidence="18">
    <location>
        <position position="93"/>
    </location>
</feature>
<evidence type="ECO:0000256" key="18">
    <source>
        <dbReference type="PIRSR" id="PIRSR600823-4"/>
    </source>
</evidence>
<accession>A0A7J7I5F8</accession>
<dbReference type="GO" id="GO:0140825">
    <property type="term" value="F:lactoperoxidase activity"/>
    <property type="evidence" value="ECO:0007669"/>
    <property type="project" value="UniProtKB-EC"/>
</dbReference>
<dbReference type="Proteomes" id="UP000593564">
    <property type="component" value="Unassembled WGS sequence"/>
</dbReference>
<dbReference type="PRINTS" id="PR00458">
    <property type="entry name" value="PEROXIDASE"/>
</dbReference>
<evidence type="ECO:0000256" key="4">
    <source>
        <dbReference type="ARBA" id="ARBA00012313"/>
    </source>
</evidence>
<evidence type="ECO:0000313" key="24">
    <source>
        <dbReference type="Proteomes" id="UP000593564"/>
    </source>
</evidence>
<proteinExistence type="inferred from homology"/>
<dbReference type="FunFam" id="1.10.520.10:FF:000008">
    <property type="entry name" value="Peroxidase"/>
    <property type="match status" value="1"/>
</dbReference>
<dbReference type="Pfam" id="PF00141">
    <property type="entry name" value="peroxidase"/>
    <property type="match status" value="1"/>
</dbReference>
<feature type="binding site" evidence="17">
    <location>
        <position position="286"/>
    </location>
    <ligand>
        <name>Ca(2+)</name>
        <dbReference type="ChEBI" id="CHEBI:29108"/>
        <label>2</label>
    </ligand>
</feature>
<evidence type="ECO:0000256" key="13">
    <source>
        <dbReference type="ARBA" id="ARBA00023180"/>
    </source>
</evidence>
<comment type="subcellular location">
    <subcellularLocation>
        <location evidence="20">Secreted</location>
    </subcellularLocation>
</comment>
<evidence type="ECO:0000256" key="2">
    <source>
        <dbReference type="ARBA" id="ARBA00002322"/>
    </source>
</evidence>
<dbReference type="CDD" id="cd00693">
    <property type="entry name" value="secretory_peroxidase"/>
    <property type="match status" value="1"/>
</dbReference>
<keyword evidence="13" id="KW-0325">Glycoprotein</keyword>
<keyword evidence="11 17" id="KW-0408">Iron</keyword>
<evidence type="ECO:0000256" key="14">
    <source>
        <dbReference type="ARBA" id="ARBA00023324"/>
    </source>
</evidence>
<dbReference type="FunFam" id="1.10.420.10:FF:000006">
    <property type="entry name" value="Peroxidase"/>
    <property type="match status" value="1"/>
</dbReference>
<keyword evidence="6 20" id="KW-0575">Peroxidase</keyword>
<keyword evidence="21" id="KW-0472">Membrane</keyword>
<gene>
    <name evidence="23" type="ORF">HYC85_001461</name>
</gene>
<comment type="catalytic activity">
    <reaction evidence="1 20">
        <text>2 a phenolic donor + H2O2 = 2 a phenolic radical donor + 2 H2O</text>
        <dbReference type="Rhea" id="RHEA:56136"/>
        <dbReference type="ChEBI" id="CHEBI:15377"/>
        <dbReference type="ChEBI" id="CHEBI:16240"/>
        <dbReference type="ChEBI" id="CHEBI:139520"/>
        <dbReference type="ChEBI" id="CHEBI:139521"/>
        <dbReference type="EC" id="1.11.1.7"/>
    </reaction>
</comment>
<feature type="binding site" evidence="17">
    <location>
        <position position="103"/>
    </location>
    <ligand>
        <name>Ca(2+)</name>
        <dbReference type="ChEBI" id="CHEBI:29108"/>
        <label>1</label>
    </ligand>
</feature>
<sequence length="359" mass="39483">MNELYSNSSSSSNHHQHKETHTQIFLENLAVMVLPIVVLFIVLLSMSFQILEAQAQLQVGFYRDKCIAAELIVKEEVEKAFARDKGIAPGLIRMHFHDCFVRGCDCSIGIDSTPNNLAEKDGPPNGITLRGFEVIENAKTRLEAQCKGVVSCADIHAFAARDSAHITGGLSWDVPAGRPDGRISHAAETIDIPAPFDNLDQATQAFPKKGLTQEEMVALAGAHTIGRSHCSSFSNRLYNFSSTRSQDPSLVPSYAVQLKQQCPRGPGGNIDPNIVVQMNFSPALLDRSYYSDILMRRGLFTSDQALTTDPTTTDQTKMYASNGLAWQEDFVDAMIKMSQIEVLTGTEGEIRSNCRMINP</sequence>
<feature type="disulfide bond" evidence="19">
    <location>
        <begin position="152"/>
        <end position="354"/>
    </location>
</feature>
<dbReference type="PANTHER" id="PTHR31517:SF84">
    <property type="entry name" value="PEROXIDASE"/>
    <property type="match status" value="1"/>
</dbReference>
<dbReference type="GO" id="GO:0046872">
    <property type="term" value="F:metal ion binding"/>
    <property type="evidence" value="ECO:0007669"/>
    <property type="project" value="UniProtKB-UniRule"/>
</dbReference>
<evidence type="ECO:0000256" key="7">
    <source>
        <dbReference type="ARBA" id="ARBA00022617"/>
    </source>
</evidence>
<keyword evidence="21" id="KW-1133">Transmembrane helix</keyword>
<dbReference type="GO" id="GO:0005576">
    <property type="term" value="C:extracellular region"/>
    <property type="evidence" value="ECO:0007669"/>
    <property type="project" value="UniProtKB-SubCell"/>
</dbReference>
<evidence type="ECO:0000256" key="9">
    <source>
        <dbReference type="ARBA" id="ARBA00022837"/>
    </source>
</evidence>
<comment type="similarity">
    <text evidence="20">Belongs to the peroxidase family. Classical plant (class III) peroxidase subfamily.</text>
</comment>
<keyword evidence="12 19" id="KW-1015">Disulfide bond</keyword>
<reference evidence="24" key="1">
    <citation type="journal article" date="2020" name="Nat. Commun.">
        <title>Genome assembly of wild tea tree DASZ reveals pedigree and selection history of tea varieties.</title>
        <authorList>
            <person name="Zhang W."/>
            <person name="Zhang Y."/>
            <person name="Qiu H."/>
            <person name="Guo Y."/>
            <person name="Wan H."/>
            <person name="Zhang X."/>
            <person name="Scossa F."/>
            <person name="Alseekh S."/>
            <person name="Zhang Q."/>
            <person name="Wang P."/>
            <person name="Xu L."/>
            <person name="Schmidt M.H."/>
            <person name="Jia X."/>
            <person name="Li D."/>
            <person name="Zhu A."/>
            <person name="Guo F."/>
            <person name="Chen W."/>
            <person name="Ni D."/>
            <person name="Usadel B."/>
            <person name="Fernie A.R."/>
            <person name="Wen W."/>
        </authorList>
    </citation>
    <scope>NUCLEOTIDE SEQUENCE [LARGE SCALE GENOMIC DNA]</scope>
    <source>
        <strain evidence="24">cv. G240</strain>
    </source>
</reference>
<feature type="disulfide bond" evidence="19">
    <location>
        <begin position="99"/>
        <end position="104"/>
    </location>
</feature>
<feature type="domain" description="Plant heme peroxidase family profile" evidence="22">
    <location>
        <begin position="56"/>
        <end position="358"/>
    </location>
</feature>
<dbReference type="InterPro" id="IPR002016">
    <property type="entry name" value="Haem_peroxidase"/>
</dbReference>
<evidence type="ECO:0000256" key="20">
    <source>
        <dbReference type="RuleBase" id="RU362060"/>
    </source>
</evidence>
<comment type="similarity">
    <text evidence="3">Belongs to the peroxidase family. Ascorbate peroxidase subfamily.</text>
</comment>
<dbReference type="GO" id="GO:0042744">
    <property type="term" value="P:hydrogen peroxide catabolic process"/>
    <property type="evidence" value="ECO:0007669"/>
    <property type="project" value="UniProtKB-KW"/>
</dbReference>
<comment type="caution">
    <text evidence="23">The sequence shown here is derived from an EMBL/GenBank/DDBJ whole genome shotgun (WGS) entry which is preliminary data.</text>
</comment>
<protein>
    <recommendedName>
        <fullName evidence="4 20">Peroxidase</fullName>
        <ecNumber evidence="4 20">1.11.1.7</ecNumber>
    </recommendedName>
</protein>
<evidence type="ECO:0000259" key="22">
    <source>
        <dbReference type="PROSITE" id="PS50873"/>
    </source>
</evidence>
<comment type="cofactor">
    <cofactor evidence="17 20">
        <name>heme b</name>
        <dbReference type="ChEBI" id="CHEBI:60344"/>
    </cofactor>
    <text evidence="17 20">Binds 1 heme b (iron(II)-protoporphyrin IX) group per subunit.</text>
</comment>
<feature type="binding site" evidence="17">
    <location>
        <position position="107"/>
    </location>
    <ligand>
        <name>Ca(2+)</name>
        <dbReference type="ChEBI" id="CHEBI:29108"/>
        <label>1</label>
    </ligand>
</feature>
<feature type="binding site" evidence="17">
    <location>
        <position position="101"/>
    </location>
    <ligand>
        <name>Ca(2+)</name>
        <dbReference type="ChEBI" id="CHEBI:29108"/>
        <label>1</label>
    </ligand>
</feature>
<evidence type="ECO:0000256" key="12">
    <source>
        <dbReference type="ARBA" id="ARBA00023157"/>
    </source>
</evidence>
<feature type="binding site" evidence="17">
    <location>
        <position position="98"/>
    </location>
    <ligand>
        <name>Ca(2+)</name>
        <dbReference type="ChEBI" id="CHEBI:29108"/>
        <label>1</label>
    </ligand>
</feature>
<evidence type="ECO:0000256" key="15">
    <source>
        <dbReference type="PIRSR" id="PIRSR600823-1"/>
    </source>
</evidence>
<dbReference type="EC" id="1.11.1.7" evidence="4 20"/>
<keyword evidence="10 20" id="KW-0560">Oxidoreductase</keyword>
<keyword evidence="9 17" id="KW-0106">Calcium</keyword>
<evidence type="ECO:0000256" key="19">
    <source>
        <dbReference type="PIRSR" id="PIRSR600823-5"/>
    </source>
</evidence>
<keyword evidence="5 20" id="KW-0964">Secreted</keyword>
<feature type="binding site" evidence="17">
    <location>
        <position position="105"/>
    </location>
    <ligand>
        <name>Ca(2+)</name>
        <dbReference type="ChEBI" id="CHEBI:29108"/>
        <label>1</label>
    </ligand>
</feature>
<dbReference type="InterPro" id="IPR033905">
    <property type="entry name" value="Secretory_peroxidase"/>
</dbReference>
<keyword evidence="8 17" id="KW-0479">Metal-binding</keyword>
<feature type="binding site" evidence="16">
    <location>
        <position position="193"/>
    </location>
    <ligand>
        <name>substrate</name>
    </ligand>
</feature>
<dbReference type="Gene3D" id="1.10.520.10">
    <property type="match status" value="1"/>
</dbReference>
<dbReference type="PROSITE" id="PS00435">
    <property type="entry name" value="PEROXIDASE_1"/>
    <property type="match status" value="1"/>
</dbReference>
<evidence type="ECO:0000256" key="10">
    <source>
        <dbReference type="ARBA" id="ARBA00023002"/>
    </source>
</evidence>
<feature type="binding site" description="axial binding residue" evidence="17">
    <location>
        <position position="223"/>
    </location>
    <ligand>
        <name>heme b</name>
        <dbReference type="ChEBI" id="CHEBI:60344"/>
    </ligand>
    <ligandPart>
        <name>Fe</name>
        <dbReference type="ChEBI" id="CHEBI:18248"/>
    </ligandPart>
</feature>
<dbReference type="PANTHER" id="PTHR31517">
    <property type="match status" value="1"/>
</dbReference>
<feature type="disulfide bond" evidence="19">
    <location>
        <begin position="66"/>
        <end position="146"/>
    </location>
</feature>
<keyword evidence="14 20" id="KW-0376">Hydrogen peroxide</keyword>
<feature type="transmembrane region" description="Helical" evidence="21">
    <location>
        <begin position="29"/>
        <end position="51"/>
    </location>
</feature>
<dbReference type="SUPFAM" id="SSF48113">
    <property type="entry name" value="Heme-dependent peroxidases"/>
    <property type="match status" value="1"/>
</dbReference>
<comment type="cofactor">
    <cofactor evidence="17 20">
        <name>Ca(2+)</name>
        <dbReference type="ChEBI" id="CHEBI:29108"/>
    </cofactor>
    <text evidence="17 20">Binds 2 calcium ions per subunit.</text>
</comment>
<name>A0A7J7I5F8_CAMSI</name>
<evidence type="ECO:0000256" key="21">
    <source>
        <dbReference type="SAM" id="Phobius"/>
    </source>
</evidence>
<evidence type="ECO:0000256" key="6">
    <source>
        <dbReference type="ARBA" id="ARBA00022559"/>
    </source>
</evidence>